<dbReference type="InterPro" id="IPR002213">
    <property type="entry name" value="UDP_glucos_trans"/>
</dbReference>
<dbReference type="SUPFAM" id="SSF53756">
    <property type="entry name" value="UDP-Glycosyltransferase/glycogen phosphorylase"/>
    <property type="match status" value="1"/>
</dbReference>
<dbReference type="GO" id="GO:0017000">
    <property type="term" value="P:antibiotic biosynthetic process"/>
    <property type="evidence" value="ECO:0007669"/>
    <property type="project" value="UniProtKB-ARBA"/>
</dbReference>
<dbReference type="GO" id="GO:0016758">
    <property type="term" value="F:hexosyltransferase activity"/>
    <property type="evidence" value="ECO:0007669"/>
    <property type="project" value="UniProtKB-ARBA"/>
</dbReference>
<dbReference type="InterPro" id="IPR010610">
    <property type="entry name" value="EryCIII-like_C"/>
</dbReference>
<organism evidence="2 3">
    <name type="scientific">Thermoleophilum album</name>
    <dbReference type="NCBI Taxonomy" id="29539"/>
    <lineage>
        <taxon>Bacteria</taxon>
        <taxon>Bacillati</taxon>
        <taxon>Actinomycetota</taxon>
        <taxon>Thermoleophilia</taxon>
        <taxon>Thermoleophilales</taxon>
        <taxon>Thermoleophilaceae</taxon>
        <taxon>Thermoleophilum</taxon>
    </lineage>
</organism>
<keyword evidence="2" id="KW-0808">Transferase</keyword>
<reference evidence="3" key="1">
    <citation type="submission" date="2016-10" db="EMBL/GenBank/DDBJ databases">
        <authorList>
            <person name="Varghese N."/>
            <person name="Submissions S."/>
        </authorList>
    </citation>
    <scope>NUCLEOTIDE SEQUENCE [LARGE SCALE GENOMIC DNA]</scope>
    <source>
        <strain evidence="3">ATCC 35263</strain>
    </source>
</reference>
<dbReference type="PANTHER" id="PTHR48050:SF13">
    <property type="entry name" value="STEROL 3-BETA-GLUCOSYLTRANSFERASE UGT80A2"/>
    <property type="match status" value="1"/>
</dbReference>
<keyword evidence="3" id="KW-1185">Reference proteome</keyword>
<protein>
    <submittedName>
        <fullName evidence="2">UDP:flavonoid glycosyltransferase YjiC, YdhE family</fullName>
    </submittedName>
</protein>
<gene>
    <name evidence="2" type="ORF">SAMN02745716_1554</name>
</gene>
<dbReference type="InterPro" id="IPR050426">
    <property type="entry name" value="Glycosyltransferase_28"/>
</dbReference>
<dbReference type="EMBL" id="FNWJ01000002">
    <property type="protein sequence ID" value="SEH14188.1"/>
    <property type="molecule type" value="Genomic_DNA"/>
</dbReference>
<dbReference type="Pfam" id="PF06722">
    <property type="entry name" value="EryCIII-like_C"/>
    <property type="match status" value="1"/>
</dbReference>
<dbReference type="CDD" id="cd03784">
    <property type="entry name" value="GT1_Gtf-like"/>
    <property type="match status" value="1"/>
</dbReference>
<accession>A0A1H6FVL4</accession>
<feature type="domain" description="Erythromycin biosynthesis protein CIII-like C-terminal" evidence="1">
    <location>
        <begin position="256"/>
        <end position="369"/>
    </location>
</feature>
<dbReference type="Gene3D" id="3.40.50.2000">
    <property type="entry name" value="Glycogen Phosphorylase B"/>
    <property type="match status" value="2"/>
</dbReference>
<evidence type="ECO:0000313" key="3">
    <source>
        <dbReference type="Proteomes" id="UP000222056"/>
    </source>
</evidence>
<name>A0A1H6FVL4_THEAL</name>
<sequence length="398" mass="43781">MLAAFGDPGHAFPQIALGRELVRRGHRVCLQTWRAWRKHVEREGMVFAAAPEYQVFPTRERPLSPYQAAVRAARETRPLVRAFDPDVVVVDILTIAAALAAELEQRPWVTLVPHLLPTPDPALAPYAIGALPPRTPVGRLLWRSLRPLVRRGEERGRRELNEARRRLGLPPLPYPHGGISRRLALVATFPQLEAVRRRMPPFAAVSGPLQWEQPYGEVPFPPGDDPLVLIAPSTSQDPQHELLRSALAGLANAPVRVLATTNRKPLKRPIAVPPNAVLVDWLSYGRTMPRSSLVVCHGGHGTVVRALAHGVPVLCVPAADDMAENATRVAHFGAGLLLPRRLLTPVNLRRAVLRALASDLLARRAAELARWAEHNDGAQRAAELLELRGWDSNPQPTG</sequence>
<dbReference type="STRING" id="29539.SAMN02745716_1554"/>
<dbReference type="GO" id="GO:0008194">
    <property type="term" value="F:UDP-glycosyltransferase activity"/>
    <property type="evidence" value="ECO:0007669"/>
    <property type="project" value="InterPro"/>
</dbReference>
<dbReference type="Proteomes" id="UP000222056">
    <property type="component" value="Unassembled WGS sequence"/>
</dbReference>
<evidence type="ECO:0000259" key="1">
    <source>
        <dbReference type="Pfam" id="PF06722"/>
    </source>
</evidence>
<proteinExistence type="predicted"/>
<dbReference type="AlphaFoldDB" id="A0A1H6FVL4"/>
<evidence type="ECO:0000313" key="2">
    <source>
        <dbReference type="EMBL" id="SEH14188.1"/>
    </source>
</evidence>
<dbReference type="PANTHER" id="PTHR48050">
    <property type="entry name" value="STEROL 3-BETA-GLUCOSYLTRANSFERASE"/>
    <property type="match status" value="1"/>
</dbReference>